<feature type="region of interest" description="Disordered" evidence="1">
    <location>
        <begin position="57"/>
        <end position="77"/>
    </location>
</feature>
<name>A0AAD7A2F4_9AGAR</name>
<dbReference type="Proteomes" id="UP001218218">
    <property type="component" value="Unassembled WGS sequence"/>
</dbReference>
<sequence>MIETCRSHCGQFWAGIPPLWFHLMWCADHFPELIMHLWDTRAEKDQTKQEELRIRNARLEPTTDGRRTTPTATTRSGKSEVLGLEIRRLGLQIFETSQVRELYEEPCEDRMVTSVEELTPASEDCGTQCIGQRMVAACGGTRVSTFDSYARQRFSCPVAGAQLVLSWTADLAERPDISQAFHFKFDCLVYNLYKTSKNMRAAQGGSVTKVPPLRGSTGGNFTMPIDCLVYNLYKTSKNMRAAQGGSVTKVPPLRGSTGGNFTVPIFEQFWWPVAESSELQAIFLASHLLDFWADLVAGGRKALALQLCLLKFAQ</sequence>
<dbReference type="AlphaFoldDB" id="A0AAD7A2F4"/>
<keyword evidence="3" id="KW-1185">Reference proteome</keyword>
<evidence type="ECO:0000313" key="2">
    <source>
        <dbReference type="EMBL" id="KAJ7348006.1"/>
    </source>
</evidence>
<feature type="compositionally biased region" description="Basic and acidic residues" evidence="1">
    <location>
        <begin position="57"/>
        <end position="67"/>
    </location>
</feature>
<protein>
    <submittedName>
        <fullName evidence="2">Uncharacterized protein</fullName>
    </submittedName>
</protein>
<gene>
    <name evidence="2" type="ORF">DFH08DRAFT_808774</name>
</gene>
<evidence type="ECO:0000313" key="3">
    <source>
        <dbReference type="Proteomes" id="UP001218218"/>
    </source>
</evidence>
<proteinExistence type="predicted"/>
<evidence type="ECO:0000256" key="1">
    <source>
        <dbReference type="SAM" id="MobiDB-lite"/>
    </source>
</evidence>
<comment type="caution">
    <text evidence="2">The sequence shown here is derived from an EMBL/GenBank/DDBJ whole genome shotgun (WGS) entry which is preliminary data.</text>
</comment>
<organism evidence="2 3">
    <name type="scientific">Mycena albidolilacea</name>
    <dbReference type="NCBI Taxonomy" id="1033008"/>
    <lineage>
        <taxon>Eukaryota</taxon>
        <taxon>Fungi</taxon>
        <taxon>Dikarya</taxon>
        <taxon>Basidiomycota</taxon>
        <taxon>Agaricomycotina</taxon>
        <taxon>Agaricomycetes</taxon>
        <taxon>Agaricomycetidae</taxon>
        <taxon>Agaricales</taxon>
        <taxon>Marasmiineae</taxon>
        <taxon>Mycenaceae</taxon>
        <taxon>Mycena</taxon>
    </lineage>
</organism>
<accession>A0AAD7A2F4</accession>
<dbReference type="EMBL" id="JARIHO010000018">
    <property type="protein sequence ID" value="KAJ7348006.1"/>
    <property type="molecule type" value="Genomic_DNA"/>
</dbReference>
<reference evidence="2" key="1">
    <citation type="submission" date="2023-03" db="EMBL/GenBank/DDBJ databases">
        <title>Massive genome expansion in bonnet fungi (Mycena s.s.) driven by repeated elements and novel gene families across ecological guilds.</title>
        <authorList>
            <consortium name="Lawrence Berkeley National Laboratory"/>
            <person name="Harder C.B."/>
            <person name="Miyauchi S."/>
            <person name="Viragh M."/>
            <person name="Kuo A."/>
            <person name="Thoen E."/>
            <person name="Andreopoulos B."/>
            <person name="Lu D."/>
            <person name="Skrede I."/>
            <person name="Drula E."/>
            <person name="Henrissat B."/>
            <person name="Morin E."/>
            <person name="Kohler A."/>
            <person name="Barry K."/>
            <person name="LaButti K."/>
            <person name="Morin E."/>
            <person name="Salamov A."/>
            <person name="Lipzen A."/>
            <person name="Mereny Z."/>
            <person name="Hegedus B."/>
            <person name="Baldrian P."/>
            <person name="Stursova M."/>
            <person name="Weitz H."/>
            <person name="Taylor A."/>
            <person name="Grigoriev I.V."/>
            <person name="Nagy L.G."/>
            <person name="Martin F."/>
            <person name="Kauserud H."/>
        </authorList>
    </citation>
    <scope>NUCLEOTIDE SEQUENCE</scope>
    <source>
        <strain evidence="2">CBHHK002</strain>
    </source>
</reference>